<feature type="region of interest" description="Disordered" evidence="2">
    <location>
        <begin position="483"/>
        <end position="505"/>
    </location>
</feature>
<feature type="signal peptide" evidence="3">
    <location>
        <begin position="1"/>
        <end position="44"/>
    </location>
</feature>
<dbReference type="SMART" id="SM00854">
    <property type="entry name" value="PGA_cap"/>
    <property type="match status" value="1"/>
</dbReference>
<dbReference type="InterPro" id="IPR029052">
    <property type="entry name" value="Metallo-depent_PP-like"/>
</dbReference>
<dbReference type="EMBL" id="SNXW01000005">
    <property type="protein sequence ID" value="TDP83024.1"/>
    <property type="molecule type" value="Genomic_DNA"/>
</dbReference>
<evidence type="ECO:0000256" key="3">
    <source>
        <dbReference type="SAM" id="SignalP"/>
    </source>
</evidence>
<sequence>MWRGHTGDGMAAGGTVGRAGKGWAVALAAALSWACAVASSSASAAEHVHCEVRYASQTWQVDARPTDEPLRVPSVDIGQRFAFKAVARGTPERTPEHITHISLYAYDLEAEGAPALVHQQRLSAPFATGTEVPALTGWQHVHSSVLGRELVYGCALRRDDGAAAVPAPQPPVPSQPPTQAQAQAQTQAHIPALPQPAQMPDASSPDASPAVRLVFLGDVMLADGPGRLIARGGDPFAPVAARLKQADVRIANLECVVARGGKALDKPWTFRAHPRVLDVLRRHVDVVSLANNHSGDFGRAAFAEMLQRLDAAGLPHIGGGRDLAAAHAPHLIERHGLKIALLGYDEFFPRHFEAGHDHPGVAWSEDEQVVDDIRRARSVHGADIVIPFMHWGQEHEPVANARQRQLARLMIDAGADAVVGTHPHVVQDTETYRGKPIVYSLGNFVFDGFSSLDNRTGWMLFMTVGREGVRHWHTEAVRTDVDGTPWPVPLPPGASAAALGAAERP</sequence>
<evidence type="ECO:0000259" key="4">
    <source>
        <dbReference type="SMART" id="SM00854"/>
    </source>
</evidence>
<accession>A0A4R6RAM8</accession>
<dbReference type="CDD" id="cd07381">
    <property type="entry name" value="MPP_CapA"/>
    <property type="match status" value="1"/>
</dbReference>
<evidence type="ECO:0000256" key="2">
    <source>
        <dbReference type="SAM" id="MobiDB-lite"/>
    </source>
</evidence>
<gene>
    <name evidence="5" type="ORF">EV672_105211</name>
</gene>
<dbReference type="Proteomes" id="UP000294593">
    <property type="component" value="Unassembled WGS sequence"/>
</dbReference>
<protein>
    <submittedName>
        <fullName evidence="5">Capsule synthesis protein PGA_cap</fullName>
    </submittedName>
</protein>
<organism evidence="5 6">
    <name type="scientific">Aquabacterium commune</name>
    <dbReference type="NCBI Taxonomy" id="70586"/>
    <lineage>
        <taxon>Bacteria</taxon>
        <taxon>Pseudomonadati</taxon>
        <taxon>Pseudomonadota</taxon>
        <taxon>Betaproteobacteria</taxon>
        <taxon>Burkholderiales</taxon>
        <taxon>Aquabacterium</taxon>
    </lineage>
</organism>
<evidence type="ECO:0000313" key="5">
    <source>
        <dbReference type="EMBL" id="TDP83024.1"/>
    </source>
</evidence>
<dbReference type="PANTHER" id="PTHR33393">
    <property type="entry name" value="POLYGLUTAMINE SYNTHESIS ACCESSORY PROTEIN RV0574C-RELATED"/>
    <property type="match status" value="1"/>
</dbReference>
<comment type="similarity">
    <text evidence="1">Belongs to the CapA family.</text>
</comment>
<feature type="chain" id="PRO_5020506091" evidence="3">
    <location>
        <begin position="45"/>
        <end position="505"/>
    </location>
</feature>
<evidence type="ECO:0000313" key="6">
    <source>
        <dbReference type="Proteomes" id="UP000294593"/>
    </source>
</evidence>
<reference evidence="5 6" key="1">
    <citation type="submission" date="2019-03" db="EMBL/GenBank/DDBJ databases">
        <title>Genomic Encyclopedia of Type Strains, Phase IV (KMG-IV): sequencing the most valuable type-strain genomes for metagenomic binning, comparative biology and taxonomic classification.</title>
        <authorList>
            <person name="Goeker M."/>
        </authorList>
    </citation>
    <scope>NUCLEOTIDE SEQUENCE [LARGE SCALE GENOMIC DNA]</scope>
    <source>
        <strain evidence="5 6">DSM 11901</strain>
    </source>
</reference>
<dbReference type="InterPro" id="IPR052169">
    <property type="entry name" value="CW_Biosynth-Accessory"/>
</dbReference>
<keyword evidence="6" id="KW-1185">Reference proteome</keyword>
<evidence type="ECO:0000256" key="1">
    <source>
        <dbReference type="ARBA" id="ARBA00005662"/>
    </source>
</evidence>
<feature type="region of interest" description="Disordered" evidence="2">
    <location>
        <begin position="162"/>
        <end position="187"/>
    </location>
</feature>
<dbReference type="AlphaFoldDB" id="A0A4R6RAM8"/>
<feature type="compositionally biased region" description="Low complexity" evidence="2">
    <location>
        <begin position="493"/>
        <end position="505"/>
    </location>
</feature>
<proteinExistence type="inferred from homology"/>
<dbReference type="RefSeq" id="WP_243738629.1">
    <property type="nucleotide sequence ID" value="NZ_SNXW01000005.1"/>
</dbReference>
<keyword evidence="3" id="KW-0732">Signal</keyword>
<dbReference type="SUPFAM" id="SSF56300">
    <property type="entry name" value="Metallo-dependent phosphatases"/>
    <property type="match status" value="1"/>
</dbReference>
<dbReference type="Gene3D" id="3.60.21.10">
    <property type="match status" value="1"/>
</dbReference>
<dbReference type="Pfam" id="PF09587">
    <property type="entry name" value="PGA_cap"/>
    <property type="match status" value="1"/>
</dbReference>
<comment type="caution">
    <text evidence="5">The sequence shown here is derived from an EMBL/GenBank/DDBJ whole genome shotgun (WGS) entry which is preliminary data.</text>
</comment>
<dbReference type="PANTHER" id="PTHR33393:SF13">
    <property type="entry name" value="PGA BIOSYNTHESIS PROTEIN CAPA"/>
    <property type="match status" value="1"/>
</dbReference>
<dbReference type="InterPro" id="IPR019079">
    <property type="entry name" value="Capsule_synth_CapA"/>
</dbReference>
<feature type="compositionally biased region" description="Low complexity" evidence="2">
    <location>
        <begin position="177"/>
        <end position="187"/>
    </location>
</feature>
<feature type="domain" description="Capsule synthesis protein CapA" evidence="4">
    <location>
        <begin position="212"/>
        <end position="448"/>
    </location>
</feature>
<feature type="compositionally biased region" description="Pro residues" evidence="2">
    <location>
        <begin position="167"/>
        <end position="176"/>
    </location>
</feature>
<name>A0A4R6RAM8_9BURK</name>